<reference evidence="4 5" key="1">
    <citation type="submission" date="2018-06" db="EMBL/GenBank/DDBJ databases">
        <authorList>
            <consortium name="Pathogen Informatics"/>
            <person name="Doyle S."/>
        </authorList>
    </citation>
    <scope>NUCLEOTIDE SEQUENCE [LARGE SCALE GENOMIC DNA]</scope>
    <source>
        <strain evidence="4 5">NCTC11112</strain>
    </source>
</reference>
<dbReference type="PANTHER" id="PTHR11496:SF102">
    <property type="entry name" value="ALCOHOL DEHYDROGENASE 4"/>
    <property type="match status" value="1"/>
</dbReference>
<keyword evidence="2 4" id="KW-0560">Oxidoreductase</keyword>
<feature type="domain" description="Alcohol dehydrogenase iron-type/glycerol dehydrogenase GldA" evidence="3">
    <location>
        <begin position="9"/>
        <end position="99"/>
    </location>
</feature>
<dbReference type="PANTHER" id="PTHR11496">
    <property type="entry name" value="ALCOHOL DEHYDROGENASE"/>
    <property type="match status" value="1"/>
</dbReference>
<evidence type="ECO:0000313" key="4">
    <source>
        <dbReference type="EMBL" id="STG51101.1"/>
    </source>
</evidence>
<dbReference type="Proteomes" id="UP000254817">
    <property type="component" value="Unassembled WGS sequence"/>
</dbReference>
<dbReference type="AlphaFoldDB" id="A0A376MKS9"/>
<dbReference type="GO" id="GO:0004022">
    <property type="term" value="F:alcohol dehydrogenase (NAD+) activity"/>
    <property type="evidence" value="ECO:0007669"/>
    <property type="project" value="UniProtKB-EC"/>
</dbReference>
<name>A0A376MKS9_ECOLX</name>
<dbReference type="GO" id="GO:0046872">
    <property type="term" value="F:metal ion binding"/>
    <property type="evidence" value="ECO:0007669"/>
    <property type="project" value="InterPro"/>
</dbReference>
<dbReference type="InterPro" id="IPR039697">
    <property type="entry name" value="Alcohol_dehydrogenase_Fe"/>
</dbReference>
<dbReference type="EMBL" id="UGAW01000001">
    <property type="protein sequence ID" value="STG51101.1"/>
    <property type="molecule type" value="Genomic_DNA"/>
</dbReference>
<comment type="similarity">
    <text evidence="1">Belongs to the iron-containing alcohol dehydrogenase family.</text>
</comment>
<protein>
    <submittedName>
        <fullName evidence="4">Putative alcohol dehydrogenase</fullName>
        <ecNumber evidence="4">1.1.1.1</ecNumber>
    </submittedName>
</protein>
<evidence type="ECO:0000313" key="5">
    <source>
        <dbReference type="Proteomes" id="UP000254817"/>
    </source>
</evidence>
<dbReference type="SUPFAM" id="SSF56796">
    <property type="entry name" value="Dehydroquinate synthase-like"/>
    <property type="match status" value="1"/>
</dbReference>
<dbReference type="Gene3D" id="3.40.50.1970">
    <property type="match status" value="1"/>
</dbReference>
<dbReference type="Pfam" id="PF00465">
    <property type="entry name" value="Fe-ADH"/>
    <property type="match status" value="1"/>
</dbReference>
<dbReference type="EC" id="1.1.1.1" evidence="4"/>
<gene>
    <name evidence="4" type="primary">adhB_3</name>
    <name evidence="4" type="ORF">NCTC11112_01533</name>
</gene>
<evidence type="ECO:0000256" key="1">
    <source>
        <dbReference type="ARBA" id="ARBA00007358"/>
    </source>
</evidence>
<accession>A0A376MKS9</accession>
<sequence>MAASTFFIPSVNVIGADSLNDAMNMMADYGFTRTLIVTDNMLTKLGMAGDVQKALEERNIFSVIYDGTQPNPTTENVAAGLKLLKENNCDSVISLGGGFLRTTAQKVLR</sequence>
<organism evidence="4 5">
    <name type="scientific">Escherichia coli</name>
    <dbReference type="NCBI Taxonomy" id="562"/>
    <lineage>
        <taxon>Bacteria</taxon>
        <taxon>Pseudomonadati</taxon>
        <taxon>Pseudomonadota</taxon>
        <taxon>Gammaproteobacteria</taxon>
        <taxon>Enterobacterales</taxon>
        <taxon>Enterobacteriaceae</taxon>
        <taxon>Escherichia</taxon>
    </lineage>
</organism>
<dbReference type="InterPro" id="IPR001670">
    <property type="entry name" value="ADH_Fe/GldA"/>
</dbReference>
<evidence type="ECO:0000256" key="2">
    <source>
        <dbReference type="ARBA" id="ARBA00023002"/>
    </source>
</evidence>
<proteinExistence type="inferred from homology"/>
<evidence type="ECO:0000259" key="3">
    <source>
        <dbReference type="Pfam" id="PF00465"/>
    </source>
</evidence>